<protein>
    <submittedName>
        <fullName evidence="1">Uncharacterized protein</fullName>
    </submittedName>
</protein>
<reference evidence="1" key="1">
    <citation type="journal article" date="2022" name="Int. J. Mol. Sci.">
        <title>Draft Genome of Tanacetum Coccineum: Genomic Comparison of Closely Related Tanacetum-Family Plants.</title>
        <authorList>
            <person name="Yamashiro T."/>
            <person name="Shiraishi A."/>
            <person name="Nakayama K."/>
            <person name="Satake H."/>
        </authorList>
    </citation>
    <scope>NUCLEOTIDE SEQUENCE</scope>
</reference>
<evidence type="ECO:0000313" key="2">
    <source>
        <dbReference type="Proteomes" id="UP001151760"/>
    </source>
</evidence>
<organism evidence="1 2">
    <name type="scientific">Tanacetum coccineum</name>
    <dbReference type="NCBI Taxonomy" id="301880"/>
    <lineage>
        <taxon>Eukaryota</taxon>
        <taxon>Viridiplantae</taxon>
        <taxon>Streptophyta</taxon>
        <taxon>Embryophyta</taxon>
        <taxon>Tracheophyta</taxon>
        <taxon>Spermatophyta</taxon>
        <taxon>Magnoliopsida</taxon>
        <taxon>eudicotyledons</taxon>
        <taxon>Gunneridae</taxon>
        <taxon>Pentapetalae</taxon>
        <taxon>asterids</taxon>
        <taxon>campanulids</taxon>
        <taxon>Asterales</taxon>
        <taxon>Asteraceae</taxon>
        <taxon>Asteroideae</taxon>
        <taxon>Anthemideae</taxon>
        <taxon>Anthemidinae</taxon>
        <taxon>Tanacetum</taxon>
    </lineage>
</organism>
<comment type="caution">
    <text evidence="1">The sequence shown here is derived from an EMBL/GenBank/DDBJ whole genome shotgun (WGS) entry which is preliminary data.</text>
</comment>
<name>A0ABQ5IEF5_9ASTR</name>
<keyword evidence="2" id="KW-1185">Reference proteome</keyword>
<gene>
    <name evidence="1" type="ORF">Tco_1094047</name>
</gene>
<dbReference type="EMBL" id="BQNB010020684">
    <property type="protein sequence ID" value="GJT98529.1"/>
    <property type="molecule type" value="Genomic_DNA"/>
</dbReference>
<proteinExistence type="predicted"/>
<sequence length="107" mass="12632">MVGIVIPIEISVEIKRVQDFDPKENEKGRREDLDILEEKREIASIKEVHYTQKLECYITRMLKPYNSNQAAMCLIKQRLQSRISRKKGPNNGKELRDRKAYKLELTN</sequence>
<accession>A0ABQ5IEF5</accession>
<dbReference type="Proteomes" id="UP001151760">
    <property type="component" value="Unassembled WGS sequence"/>
</dbReference>
<evidence type="ECO:0000313" key="1">
    <source>
        <dbReference type="EMBL" id="GJT98529.1"/>
    </source>
</evidence>
<reference evidence="1" key="2">
    <citation type="submission" date="2022-01" db="EMBL/GenBank/DDBJ databases">
        <authorList>
            <person name="Yamashiro T."/>
            <person name="Shiraishi A."/>
            <person name="Satake H."/>
            <person name="Nakayama K."/>
        </authorList>
    </citation>
    <scope>NUCLEOTIDE SEQUENCE</scope>
</reference>